<feature type="coiled-coil region" evidence="6">
    <location>
        <begin position="582"/>
        <end position="616"/>
    </location>
</feature>
<evidence type="ECO:0000256" key="2">
    <source>
        <dbReference type="ARBA" id="ARBA00022692"/>
    </source>
</evidence>
<evidence type="ECO:0000256" key="4">
    <source>
        <dbReference type="ARBA" id="ARBA00023054"/>
    </source>
</evidence>
<dbReference type="GO" id="GO:0043495">
    <property type="term" value="F:protein-membrane adaptor activity"/>
    <property type="evidence" value="ECO:0007669"/>
    <property type="project" value="TreeGrafter"/>
</dbReference>
<name>A0AAD9PFJ2_RIDPI</name>
<feature type="region of interest" description="Disordered" evidence="7">
    <location>
        <begin position="168"/>
        <end position="196"/>
    </location>
</feature>
<keyword evidence="4 6" id="KW-0175">Coiled coil</keyword>
<dbReference type="PROSITE" id="PS51469">
    <property type="entry name" value="SUN"/>
    <property type="match status" value="1"/>
</dbReference>
<feature type="compositionally biased region" description="Low complexity" evidence="7">
    <location>
        <begin position="99"/>
        <end position="115"/>
    </location>
</feature>
<dbReference type="PANTHER" id="PTHR12911:SF8">
    <property type="entry name" value="KLAROID PROTEIN-RELATED"/>
    <property type="match status" value="1"/>
</dbReference>
<dbReference type="InterPro" id="IPR012919">
    <property type="entry name" value="SUN_dom"/>
</dbReference>
<feature type="region of interest" description="Disordered" evidence="7">
    <location>
        <begin position="50"/>
        <end position="139"/>
    </location>
</feature>
<dbReference type="FunFam" id="2.60.120.260:FF:000009">
    <property type="entry name" value="SUN domain-containing protein 1 isoform X1"/>
    <property type="match status" value="1"/>
</dbReference>
<proteinExistence type="predicted"/>
<evidence type="ECO:0000256" key="7">
    <source>
        <dbReference type="SAM" id="MobiDB-lite"/>
    </source>
</evidence>
<dbReference type="Proteomes" id="UP001209878">
    <property type="component" value="Unassembled WGS sequence"/>
</dbReference>
<feature type="compositionally biased region" description="Polar residues" evidence="7">
    <location>
        <begin position="53"/>
        <end position="90"/>
    </location>
</feature>
<evidence type="ECO:0000313" key="11">
    <source>
        <dbReference type="Proteomes" id="UP001209878"/>
    </source>
</evidence>
<comment type="caution">
    <text evidence="10">The sequence shown here is derived from an EMBL/GenBank/DDBJ whole genome shotgun (WGS) entry which is preliminary data.</text>
</comment>
<evidence type="ECO:0000256" key="6">
    <source>
        <dbReference type="SAM" id="Coils"/>
    </source>
</evidence>
<evidence type="ECO:0000259" key="9">
    <source>
        <dbReference type="PROSITE" id="PS51469"/>
    </source>
</evidence>
<dbReference type="Gene3D" id="2.60.120.260">
    <property type="entry name" value="Galactose-binding domain-like"/>
    <property type="match status" value="1"/>
</dbReference>
<reference evidence="10" key="1">
    <citation type="journal article" date="2023" name="Mol. Biol. Evol.">
        <title>Third-Generation Sequencing Reveals the Adaptive Role of the Epigenome in Three Deep-Sea Polychaetes.</title>
        <authorList>
            <person name="Perez M."/>
            <person name="Aroh O."/>
            <person name="Sun Y."/>
            <person name="Lan Y."/>
            <person name="Juniper S.K."/>
            <person name="Young C.R."/>
            <person name="Angers B."/>
            <person name="Qian P.Y."/>
        </authorList>
    </citation>
    <scope>NUCLEOTIDE SEQUENCE</scope>
    <source>
        <strain evidence="10">R07B-5</strain>
    </source>
</reference>
<feature type="domain" description="SUN" evidence="9">
    <location>
        <begin position="770"/>
        <end position="931"/>
    </location>
</feature>
<dbReference type="AlphaFoldDB" id="A0AAD9PFJ2"/>
<evidence type="ECO:0000256" key="1">
    <source>
        <dbReference type="ARBA" id="ARBA00004370"/>
    </source>
</evidence>
<comment type="subcellular location">
    <subcellularLocation>
        <location evidence="1">Membrane</location>
    </subcellularLocation>
</comment>
<dbReference type="Pfam" id="PF07738">
    <property type="entry name" value="Sad1_UNC"/>
    <property type="match status" value="1"/>
</dbReference>
<dbReference type="PANTHER" id="PTHR12911">
    <property type="entry name" value="SAD1/UNC-84-LIKE PROTEIN-RELATED"/>
    <property type="match status" value="1"/>
</dbReference>
<dbReference type="EMBL" id="JAODUO010000007">
    <property type="protein sequence ID" value="KAK2193740.1"/>
    <property type="molecule type" value="Genomic_DNA"/>
</dbReference>
<feature type="compositionally biased region" description="Polar residues" evidence="7">
    <location>
        <begin position="182"/>
        <end position="196"/>
    </location>
</feature>
<evidence type="ECO:0000313" key="10">
    <source>
        <dbReference type="EMBL" id="KAK2193740.1"/>
    </source>
</evidence>
<feature type="transmembrane region" description="Helical" evidence="8">
    <location>
        <begin position="387"/>
        <end position="409"/>
    </location>
</feature>
<keyword evidence="11" id="KW-1185">Reference proteome</keyword>
<feature type="compositionally biased region" description="Polar residues" evidence="7">
    <location>
        <begin position="116"/>
        <end position="125"/>
    </location>
</feature>
<accession>A0AAD9PFJ2</accession>
<dbReference type="GO" id="GO:0034993">
    <property type="term" value="C:meiotic nuclear membrane microtubule tethering complex"/>
    <property type="evidence" value="ECO:0007669"/>
    <property type="project" value="TreeGrafter"/>
</dbReference>
<protein>
    <recommendedName>
        <fullName evidence="9">SUN domain-containing protein</fullName>
    </recommendedName>
</protein>
<keyword evidence="5 8" id="KW-0472">Membrane</keyword>
<evidence type="ECO:0000256" key="8">
    <source>
        <dbReference type="SAM" id="Phobius"/>
    </source>
</evidence>
<evidence type="ECO:0000256" key="3">
    <source>
        <dbReference type="ARBA" id="ARBA00022989"/>
    </source>
</evidence>
<keyword evidence="3 8" id="KW-1133">Transmembrane helix</keyword>
<feature type="transmembrane region" description="Helical" evidence="8">
    <location>
        <begin position="343"/>
        <end position="367"/>
    </location>
</feature>
<gene>
    <name evidence="10" type="ORF">NP493_7g06022</name>
</gene>
<evidence type="ECO:0000256" key="5">
    <source>
        <dbReference type="ARBA" id="ARBA00023136"/>
    </source>
</evidence>
<keyword evidence="2 8" id="KW-0812">Transmembrane</keyword>
<dbReference type="InterPro" id="IPR045119">
    <property type="entry name" value="SUN1-5"/>
</dbReference>
<organism evidence="10 11">
    <name type="scientific">Ridgeia piscesae</name>
    <name type="common">Tubeworm</name>
    <dbReference type="NCBI Taxonomy" id="27915"/>
    <lineage>
        <taxon>Eukaryota</taxon>
        <taxon>Metazoa</taxon>
        <taxon>Spiralia</taxon>
        <taxon>Lophotrochozoa</taxon>
        <taxon>Annelida</taxon>
        <taxon>Polychaeta</taxon>
        <taxon>Sedentaria</taxon>
        <taxon>Canalipalpata</taxon>
        <taxon>Sabellida</taxon>
        <taxon>Siboglinidae</taxon>
        <taxon>Ridgeia</taxon>
    </lineage>
</organism>
<sequence length="932" mass="103510">MSRSRLKHYDIWLETTESTSHDTLQTSSSAVNINGLHTPPHTPATYTVKRTESVSTHASLPRSCTRSGLRYSTDNYRTTTVRKNSLSPTRSWRRGGGDNVSNDSSQSSSPTYVSSKNKSTISTQTKEQRRIQRSLANQSSNCQSAVISQSGSHTTQLHCEAVLSSSSSQGSRYLSRSRSRSPTNLRRSNVSSTADKSISRELMCQLNQSSNAVVKKRSVTNRARANTDRTLKQSQEVTDCQNVNQSASSSWLPNRSRSHSAYCIHGNNLSHLYGLDCTDGEFSDHDECTMLYSRRGYPCGPYKTPSRRRRLSAPNDGPCGLCGVFRQLGCFLCSVINMIVQCLFGLVMLVWCAVGGVLHCFIADTVLRDVWLLSKTKRVRRKCNVCYLLPVFIFIPLLLSGAYCVYWRGSGIDKFPLWSFFNLRVFRVWCLIESSAYEVNDQLDIMADKLQYPHDDLPPKMSPPYRGEEHLPSWVQQGVDYVQHLWAWEPRQPLVQQQHSHSAVGLDRRQIEAIVRAAVQKQLSDLGVQAGVTGTGSNDARFAQAQLQQAAQITSLQGQIQAVDKMLQDVTAELQGTKEHINRDAEITRTETLDNVRQLEQRQAQLQADAIQLKDSQLALIEQLKKCCKNDAALKLLVRAGVQEQLAAVMLGEQKQGKVCVDEDCRDKINSPFATWLQTQFMSRADMDSRIVQLGAKLNQQIKTHARAAAMDAVAAAGAAQAAAGRGSNMLGIDDGLPTKDQVKALIQEALLVFDADKTGIADYALESSGGSIVSTRCSTTYHRRTAQLSLFGIPLWYASNSPRTVIQPGTQPGQCWAFRGSQGYLLIQLSGFVKISGVSLEHIPKSLSPTGHIDSAPKDFTVWGLQDEHDRNGVLLGNYTYKEDNLPLQFFSVQNSKAGAFNFVELQVLSNHGNLEFTCLYRFRVHGHIHG</sequence>